<dbReference type="VEuPathDB" id="MicrosporidiaDB:NBO_66g0015"/>
<evidence type="ECO:0000313" key="3">
    <source>
        <dbReference type="Proteomes" id="UP000016927"/>
    </source>
</evidence>
<evidence type="ECO:0008006" key="4">
    <source>
        <dbReference type="Google" id="ProtNLM"/>
    </source>
</evidence>
<keyword evidence="1" id="KW-0812">Transmembrane</keyword>
<keyword evidence="1" id="KW-0472">Membrane</keyword>
<sequence length="468" mass="56272">MKINRTINYLIFIFYTATSCSFCPYFIEPDLSKDAMEPMLTCIQDDFTSSRFFKFKLKKEKISELVVLIDVTGFEEFSLTTIKRNLKGKIETKTHKYLLSFKDSICGIIKRNFNKDKCDIYFYHFNVDLPSPNPEAINYKTISRDRFSSIQMAITRMGHKIQLLPRAIKTLSKKELKCLKYFHFYWEKADYIVPLFAKENRDNFDRFFKILEKHRARKLNFLKKYVPCSSEIDLFSNFAINTIYDAIFLRRKVEIKNRAPLKLNDILLILRSTINLFKISKQTFKNLENEFANFSYQEKMQVKEFFDSSKFEDFIHTHTIDPFFFPETVDIPNLSVLAQCCESIYKSLEQGIFNLDIMLRESESFLRLIFLLITINIKKLVENTFELQKDSFERTDFKVFYCFNYKKYWLKTFKDWLALNTSKIFTSQEDNFRSFYEKYLKHFDTTPNRNIFEYSQLLRDYLLGDYYY</sequence>
<keyword evidence="1" id="KW-1133">Transmembrane helix</keyword>
<protein>
    <recommendedName>
        <fullName evidence="4">Lipoprotein</fullName>
    </recommendedName>
</protein>
<dbReference type="HOGENOM" id="CLU_584064_0_0_1"/>
<dbReference type="PROSITE" id="PS51257">
    <property type="entry name" value="PROKAR_LIPOPROTEIN"/>
    <property type="match status" value="1"/>
</dbReference>
<dbReference type="EMBL" id="KB908974">
    <property type="protein sequence ID" value="EOB13556.1"/>
    <property type="molecule type" value="Genomic_DNA"/>
</dbReference>
<organism evidence="2 3">
    <name type="scientific">Nosema bombycis (strain CQ1 / CVCC 102059)</name>
    <name type="common">Microsporidian parasite</name>
    <name type="synonym">Pebrine of silkworm</name>
    <dbReference type="NCBI Taxonomy" id="578461"/>
    <lineage>
        <taxon>Eukaryota</taxon>
        <taxon>Fungi</taxon>
        <taxon>Fungi incertae sedis</taxon>
        <taxon>Microsporidia</taxon>
        <taxon>Nosematidae</taxon>
        <taxon>Nosema</taxon>
    </lineage>
</organism>
<keyword evidence="3" id="KW-1185">Reference proteome</keyword>
<accession>R0KS15</accession>
<dbReference type="AlphaFoldDB" id="R0KS15"/>
<gene>
    <name evidence="2" type="ORF">NBO_66g0015</name>
</gene>
<evidence type="ECO:0000256" key="1">
    <source>
        <dbReference type="SAM" id="Phobius"/>
    </source>
</evidence>
<name>R0KS15_NOSB1</name>
<dbReference type="Proteomes" id="UP000016927">
    <property type="component" value="Unassembled WGS sequence"/>
</dbReference>
<evidence type="ECO:0000313" key="2">
    <source>
        <dbReference type="EMBL" id="EOB13556.1"/>
    </source>
</evidence>
<proteinExistence type="predicted"/>
<feature type="transmembrane region" description="Helical" evidence="1">
    <location>
        <begin position="7"/>
        <end position="27"/>
    </location>
</feature>
<reference evidence="2 3" key="1">
    <citation type="journal article" date="2013" name="BMC Genomics">
        <title>Comparative genomics of parasitic silkworm microsporidia reveal an association between genome expansion and host adaptation.</title>
        <authorList>
            <person name="Pan G."/>
            <person name="Xu J."/>
            <person name="Li T."/>
            <person name="Xia Q."/>
            <person name="Liu S.L."/>
            <person name="Zhang G."/>
            <person name="Li S."/>
            <person name="Li C."/>
            <person name="Liu H."/>
            <person name="Yang L."/>
            <person name="Liu T."/>
            <person name="Zhang X."/>
            <person name="Wu Z."/>
            <person name="Fan W."/>
            <person name="Dang X."/>
            <person name="Xiang H."/>
            <person name="Tao M."/>
            <person name="Li Y."/>
            <person name="Hu J."/>
            <person name="Li Z."/>
            <person name="Lin L."/>
            <person name="Luo J."/>
            <person name="Geng L."/>
            <person name="Wang L."/>
            <person name="Long M."/>
            <person name="Wan Y."/>
            <person name="He N."/>
            <person name="Zhang Z."/>
            <person name="Lu C."/>
            <person name="Keeling P.J."/>
            <person name="Wang J."/>
            <person name="Xiang Z."/>
            <person name="Zhou Z."/>
        </authorList>
    </citation>
    <scope>NUCLEOTIDE SEQUENCE [LARGE SCALE GENOMIC DNA]</scope>
    <source>
        <strain evidence="3">CQ1 / CVCC 102059</strain>
    </source>
</reference>